<gene>
    <name evidence="1" type="ORF">Lmac_0654</name>
</gene>
<evidence type="ECO:0000313" key="1">
    <source>
        <dbReference type="EMBL" id="KTD30470.1"/>
    </source>
</evidence>
<dbReference type="EMBL" id="LNYL01000016">
    <property type="protein sequence ID" value="KTD30470.1"/>
    <property type="molecule type" value="Genomic_DNA"/>
</dbReference>
<name>A0A0W0WEN9_9GAMM</name>
<dbReference type="Proteomes" id="UP000054908">
    <property type="component" value="Unassembled WGS sequence"/>
</dbReference>
<reference evidence="1 2" key="1">
    <citation type="submission" date="2015-11" db="EMBL/GenBank/DDBJ databases">
        <title>Genomic analysis of 38 Legionella species identifies large and diverse effector repertoires.</title>
        <authorList>
            <person name="Burstein D."/>
            <person name="Amaro F."/>
            <person name="Zusman T."/>
            <person name="Lifshitz Z."/>
            <person name="Cohen O."/>
            <person name="Gilbert J.A."/>
            <person name="Pupko T."/>
            <person name="Shuman H.A."/>
            <person name="Segal G."/>
        </authorList>
    </citation>
    <scope>NUCLEOTIDE SEQUENCE [LARGE SCALE GENOMIC DNA]</scope>
    <source>
        <strain evidence="1 2">PX-1-G2-E2</strain>
    </source>
</reference>
<comment type="caution">
    <text evidence="1">The sequence shown here is derived from an EMBL/GenBank/DDBJ whole genome shotgun (WGS) entry which is preliminary data.</text>
</comment>
<dbReference type="PATRIC" id="fig|466.6.peg.706"/>
<protein>
    <submittedName>
        <fullName evidence="1">Uncharacterized protein</fullName>
    </submittedName>
</protein>
<dbReference type="OrthoDB" id="9928892at2"/>
<evidence type="ECO:0000313" key="2">
    <source>
        <dbReference type="Proteomes" id="UP000054908"/>
    </source>
</evidence>
<organism evidence="1 2">
    <name type="scientific">Legionella maceachernii</name>
    <dbReference type="NCBI Taxonomy" id="466"/>
    <lineage>
        <taxon>Bacteria</taxon>
        <taxon>Pseudomonadati</taxon>
        <taxon>Pseudomonadota</taxon>
        <taxon>Gammaproteobacteria</taxon>
        <taxon>Legionellales</taxon>
        <taxon>Legionellaceae</taxon>
        <taxon>Legionella</taxon>
    </lineage>
</organism>
<keyword evidence="2" id="KW-1185">Reference proteome</keyword>
<dbReference type="AlphaFoldDB" id="A0A0W0WEN9"/>
<accession>A0A0W0WEN9</accession>
<sequence length="218" mass="25067">MKNSLKSSYAFWIKESYLKEDKRLYKAEAKVMLAGLKKDIHFDELLTLVESTLNKIPKGVEFFSKGDSFATKLKEWHVDLLQRQQDYKQFDLSNLNSEAVADEVKPLLNLLKTIIEDPSFLMHTRAQTILKTISKLEQLQKTLSYIAQLPEAILSPEAQKKSYSTAHKGTMQLYDNHQATYLESNSLSLMANGLLVNCLEVYQDLQQEEPKTKKCLIM</sequence>
<dbReference type="RefSeq" id="WP_058451477.1">
    <property type="nucleotide sequence ID" value="NZ_CAAAIB010000007.1"/>
</dbReference>
<proteinExistence type="predicted"/>